<evidence type="ECO:0000256" key="1">
    <source>
        <dbReference type="ARBA" id="ARBA00023015"/>
    </source>
</evidence>
<dbReference type="GO" id="GO:0003700">
    <property type="term" value="F:DNA-binding transcription factor activity"/>
    <property type="evidence" value="ECO:0007669"/>
    <property type="project" value="TreeGrafter"/>
</dbReference>
<dbReference type="SUPFAM" id="SSF46785">
    <property type="entry name" value="Winged helix' DNA-binding domain"/>
    <property type="match status" value="1"/>
</dbReference>
<dbReference type="KEGG" id="suam:BOO69_02975"/>
<dbReference type="STRING" id="1917485.BOO69_02975"/>
<keyword evidence="7" id="KW-1185">Reference proteome</keyword>
<dbReference type="PROSITE" id="PS51077">
    <property type="entry name" value="HTH_ICLR"/>
    <property type="match status" value="1"/>
</dbReference>
<dbReference type="SMART" id="SM00346">
    <property type="entry name" value="HTH_ICLR"/>
    <property type="match status" value="1"/>
</dbReference>
<dbReference type="AlphaFoldDB" id="A0A1J0WDW1"/>
<dbReference type="InterPro" id="IPR029016">
    <property type="entry name" value="GAF-like_dom_sf"/>
</dbReference>
<dbReference type="PROSITE" id="PS51078">
    <property type="entry name" value="ICLR_ED"/>
    <property type="match status" value="1"/>
</dbReference>
<name>A0A1J0WDW1_9RHOB</name>
<dbReference type="EMBL" id="CP018076">
    <property type="protein sequence ID" value="APE42491.1"/>
    <property type="molecule type" value="Genomic_DNA"/>
</dbReference>
<dbReference type="Pfam" id="PF09339">
    <property type="entry name" value="HTH_IclR"/>
    <property type="match status" value="1"/>
</dbReference>
<dbReference type="Proteomes" id="UP000181897">
    <property type="component" value="Chromosome"/>
</dbReference>
<dbReference type="InterPro" id="IPR005471">
    <property type="entry name" value="Tscrpt_reg_IclR_N"/>
</dbReference>
<dbReference type="Pfam" id="PF01614">
    <property type="entry name" value="IclR_C"/>
    <property type="match status" value="1"/>
</dbReference>
<evidence type="ECO:0000313" key="7">
    <source>
        <dbReference type="Proteomes" id="UP000181897"/>
    </source>
</evidence>
<reference evidence="6 7" key="1">
    <citation type="submission" date="2016-11" db="EMBL/GenBank/DDBJ databases">
        <title>Complete genome sequence of Sulfitobacter sp. AM1-D1, a toxic bacteria associated with marine dinoflagellate Alexandrium minutum in East China Sea.</title>
        <authorList>
            <person name="Yang Q."/>
            <person name="Zhang X."/>
            <person name="Tian X."/>
        </authorList>
    </citation>
    <scope>NUCLEOTIDE SEQUENCE [LARGE SCALE GENOMIC DNA]</scope>
    <source>
        <strain evidence="6 7">AM1-D1</strain>
    </source>
</reference>
<dbReference type="GO" id="GO:0003677">
    <property type="term" value="F:DNA binding"/>
    <property type="evidence" value="ECO:0007669"/>
    <property type="project" value="UniProtKB-KW"/>
</dbReference>
<evidence type="ECO:0000313" key="6">
    <source>
        <dbReference type="EMBL" id="APE42491.1"/>
    </source>
</evidence>
<evidence type="ECO:0000256" key="3">
    <source>
        <dbReference type="ARBA" id="ARBA00023163"/>
    </source>
</evidence>
<evidence type="ECO:0000259" key="5">
    <source>
        <dbReference type="PROSITE" id="PS51078"/>
    </source>
</evidence>
<gene>
    <name evidence="6" type="ORF">BOO69_02975</name>
</gene>
<evidence type="ECO:0008006" key="8">
    <source>
        <dbReference type="Google" id="ProtNLM"/>
    </source>
</evidence>
<dbReference type="PANTHER" id="PTHR30136:SF33">
    <property type="entry name" value="TRANSCRIPTIONAL REGULATORY PROTEIN"/>
    <property type="match status" value="1"/>
</dbReference>
<dbReference type="GO" id="GO:0045892">
    <property type="term" value="P:negative regulation of DNA-templated transcription"/>
    <property type="evidence" value="ECO:0007669"/>
    <property type="project" value="TreeGrafter"/>
</dbReference>
<evidence type="ECO:0000256" key="2">
    <source>
        <dbReference type="ARBA" id="ARBA00023125"/>
    </source>
</evidence>
<dbReference type="PANTHER" id="PTHR30136">
    <property type="entry name" value="HELIX-TURN-HELIX TRANSCRIPTIONAL REGULATOR, ICLR FAMILY"/>
    <property type="match status" value="1"/>
</dbReference>
<feature type="domain" description="IclR-ED" evidence="5">
    <location>
        <begin position="78"/>
        <end position="261"/>
    </location>
</feature>
<keyword evidence="2" id="KW-0238">DNA-binding</keyword>
<dbReference type="Gene3D" id="3.30.450.40">
    <property type="match status" value="1"/>
</dbReference>
<accession>A0A1J0WDW1</accession>
<dbReference type="InterPro" id="IPR036390">
    <property type="entry name" value="WH_DNA-bd_sf"/>
</dbReference>
<dbReference type="RefSeq" id="WP_071970164.1">
    <property type="nucleotide sequence ID" value="NZ_CP018076.1"/>
</dbReference>
<dbReference type="InterPro" id="IPR036388">
    <property type="entry name" value="WH-like_DNA-bd_sf"/>
</dbReference>
<organism evidence="6 7">
    <name type="scientific">Sulfitobacter alexandrii</name>
    <dbReference type="NCBI Taxonomy" id="1917485"/>
    <lineage>
        <taxon>Bacteria</taxon>
        <taxon>Pseudomonadati</taxon>
        <taxon>Pseudomonadota</taxon>
        <taxon>Alphaproteobacteria</taxon>
        <taxon>Rhodobacterales</taxon>
        <taxon>Roseobacteraceae</taxon>
        <taxon>Sulfitobacter</taxon>
    </lineage>
</organism>
<evidence type="ECO:0000259" key="4">
    <source>
        <dbReference type="PROSITE" id="PS51077"/>
    </source>
</evidence>
<dbReference type="SUPFAM" id="SSF55781">
    <property type="entry name" value="GAF domain-like"/>
    <property type="match status" value="1"/>
</dbReference>
<protein>
    <recommendedName>
        <fullName evidence="8">IclR family transcriptional regulator</fullName>
    </recommendedName>
</protein>
<dbReference type="InterPro" id="IPR014757">
    <property type="entry name" value="Tscrpt_reg_IclR_C"/>
</dbReference>
<dbReference type="InterPro" id="IPR050707">
    <property type="entry name" value="HTH_MetabolicPath_Reg"/>
</dbReference>
<dbReference type="OrthoDB" id="9807558at2"/>
<keyword evidence="1" id="KW-0805">Transcription regulation</keyword>
<proteinExistence type="predicted"/>
<sequence>MAHDIPDRSNDRQFVTSLARGLTLLAAFGPDDRSLTNQMLADRTALPRPTVARLAHTLVQLNYLVHHKALGRYSLSPRLVALGQAAHHATGLRDIARPAIAALSEIGDISVALGTPDDGTIKYVDLARRPEAIVLNLNVGAQVPIAQTAIGRAYLGWLQPEVRGALIERLSAQDPSLWAQHARAIDHAAEDLRTLGYVSAFGDWFPELNAIATVIRIADGAEPLLISVSGLSSILTPARAASYFAPALLNTARNIEARMRSLPHA</sequence>
<feature type="domain" description="HTH iclR-type" evidence="4">
    <location>
        <begin position="15"/>
        <end position="77"/>
    </location>
</feature>
<keyword evidence="3" id="KW-0804">Transcription</keyword>
<dbReference type="Gene3D" id="1.10.10.10">
    <property type="entry name" value="Winged helix-like DNA-binding domain superfamily/Winged helix DNA-binding domain"/>
    <property type="match status" value="1"/>
</dbReference>